<dbReference type="Proteomes" id="UP001603013">
    <property type="component" value="Unassembled WGS sequence"/>
</dbReference>
<dbReference type="InterPro" id="IPR000602">
    <property type="entry name" value="Glyco_hydro_38_N"/>
</dbReference>
<proteinExistence type="inferred from homology"/>
<protein>
    <submittedName>
        <fullName evidence="6">Alpha-mannosidase</fullName>
    </submittedName>
</protein>
<reference evidence="6 7" key="1">
    <citation type="submission" date="2024-10" db="EMBL/GenBank/DDBJ databases">
        <title>The Natural Products Discovery Center: Release of the First 8490 Sequenced Strains for Exploring Actinobacteria Biosynthetic Diversity.</title>
        <authorList>
            <person name="Kalkreuter E."/>
            <person name="Kautsar S.A."/>
            <person name="Yang D."/>
            <person name="Bader C.D."/>
            <person name="Teijaro C.N."/>
            <person name="Fluegel L."/>
            <person name="Davis C.M."/>
            <person name="Simpson J.R."/>
            <person name="Lauterbach L."/>
            <person name="Steele A.D."/>
            <person name="Gui C."/>
            <person name="Meng S."/>
            <person name="Li G."/>
            <person name="Viehrig K."/>
            <person name="Ye F."/>
            <person name="Su P."/>
            <person name="Kiefer A.F."/>
            <person name="Nichols A."/>
            <person name="Cepeda A.J."/>
            <person name="Yan W."/>
            <person name="Fan B."/>
            <person name="Jiang Y."/>
            <person name="Adhikari A."/>
            <person name="Zheng C.-J."/>
            <person name="Schuster L."/>
            <person name="Cowan T.M."/>
            <person name="Smanski M.J."/>
            <person name="Chevrette M.G."/>
            <person name="De Carvalho L.P.S."/>
            <person name="Shen B."/>
        </authorList>
    </citation>
    <scope>NUCLEOTIDE SEQUENCE [LARGE SCALE GENOMIC DNA]</scope>
    <source>
        <strain evidence="6 7">NPDC015755</strain>
    </source>
</reference>
<keyword evidence="7" id="KW-1185">Reference proteome</keyword>
<dbReference type="SUPFAM" id="SSF88688">
    <property type="entry name" value="Families 57/38 glycoside transferase middle domain"/>
    <property type="match status" value="1"/>
</dbReference>
<dbReference type="InterPro" id="IPR011330">
    <property type="entry name" value="Glyco_hydro/deAcase_b/a-brl"/>
</dbReference>
<dbReference type="SMART" id="SM00872">
    <property type="entry name" value="Alpha-mann_mid"/>
    <property type="match status" value="1"/>
</dbReference>
<feature type="domain" description="Glycoside hydrolase family 38 central" evidence="5">
    <location>
        <begin position="519"/>
        <end position="597"/>
    </location>
</feature>
<dbReference type="Pfam" id="PF07748">
    <property type="entry name" value="Glyco_hydro_38C"/>
    <property type="match status" value="1"/>
</dbReference>
<dbReference type="InterPro" id="IPR011682">
    <property type="entry name" value="Glyco_hydro_38_C"/>
</dbReference>
<evidence type="ECO:0000313" key="6">
    <source>
        <dbReference type="EMBL" id="MFF8279145.1"/>
    </source>
</evidence>
<dbReference type="CDD" id="cd10789">
    <property type="entry name" value="GH38N_AMII_ER_cytosolic"/>
    <property type="match status" value="1"/>
</dbReference>
<dbReference type="SUPFAM" id="SSF74650">
    <property type="entry name" value="Galactose mutarotase-like"/>
    <property type="match status" value="1"/>
</dbReference>
<dbReference type="Gene3D" id="3.20.110.10">
    <property type="entry name" value="Glycoside hydrolase 38, N terminal domain"/>
    <property type="match status" value="1"/>
</dbReference>
<dbReference type="Gene3D" id="2.70.98.30">
    <property type="entry name" value="Golgi alpha-mannosidase II, domain 4"/>
    <property type="match status" value="1"/>
</dbReference>
<accession>A0ABW6YHT7</accession>
<dbReference type="InterPro" id="IPR027291">
    <property type="entry name" value="Glyco_hydro_38_N_sf"/>
</dbReference>
<comment type="similarity">
    <text evidence="1">Belongs to the glycosyl hydrolase 38 family.</text>
</comment>
<evidence type="ECO:0000256" key="2">
    <source>
        <dbReference type="ARBA" id="ARBA00022723"/>
    </source>
</evidence>
<dbReference type="SUPFAM" id="SSF88713">
    <property type="entry name" value="Glycoside hydrolase/deacetylase"/>
    <property type="match status" value="1"/>
</dbReference>
<dbReference type="InterPro" id="IPR037094">
    <property type="entry name" value="Glyco_hydro_38_cen_sf"/>
</dbReference>
<sequence length="1029" mass="112097">MHDDRKLIESRLKRVLDERIRPAIHPESVPLEAGIWTAPDEPVPVAEGLAAPRTPIAVGDVWGAPWGTSWLTVSGTVPAAWAGRTVEALIDLGFDANMPGFQCEGLVYRPDGSPVKGLNPRNQWVRIAAPAAGGEEVLLHVEAASNPVILDYHPFLPTTLGEKETAGDTPQYRLERMELAVFDETVWQLVIDLEVLGELMAELPVEGARRWDVLRAIERALDAIDLQDVNATAAAARERLAGVLASPAEPSAHRISAVGHAHIDSAWLWPLRETVRKVARTTANMTALLEDEPDFVYTMSQAQQYAWIKEHRPEVYARVKKAVAEGRFVPAGGMWVESDTNMPGSEAMARQFVHGKRFFLEEFGVENEEAWLPDTFGFAGGLPQIIKAAGSKWLLTQKISWSQVNSFPHHTFRWEGIDGTRIFTHFPPVDTYNCSMQGREIAHAVRNFKDKGRARHSIAPTGWGDGGGGTTREMIAKAARLRDLEGSARVRWERPAEFFAKAEAEYPDPPVWVGELYLELHRATLTSQARTKQGNRTSENLLREAELWSATAAVRAGFPYPYAELDRIWKTVLLHQFHDILPGSSIAWVHREAERTYAKVAEELNGIIGRAQRALAGDASAGGEVVFNAAPHERAGVPAGGGRAAVPAGTPAGFPAGGGRAAGGCAVEARPGGGFVLSNGLLRVAVDARGLVVSVVDLAEGRETLAPGTAANLLQIHPDFPNMWDAWDVDQFYRNTVTDLTEADEVVVAAESPQAVSVRVTRSFGASRAVQTLTLTAGSARLDMDTEVDWHETEKFLKAAFPLDIHTDRYAAETQFGHLYRPTHTNTSWEAAKFEACNHRFVHLEEPGWGVALVTASTYGHDVTRTVRPDGGTTTTVRVSLLRAPRFPDPHTDQSAHRFRHALVPGAAVGDAVREGYRVNLPERRVPGDADVAPLVAVDDDAVVVSAVKLADDGGGDVVVRLYESRGGRARARLTTALALAGVQVCDLLERPLADVPDGAVREADGGLDLRLRPFQLLTLRFARAGAAR</sequence>
<keyword evidence="2" id="KW-0479">Metal-binding</keyword>
<evidence type="ECO:0000256" key="1">
    <source>
        <dbReference type="ARBA" id="ARBA00009792"/>
    </source>
</evidence>
<dbReference type="Gene3D" id="1.20.1270.50">
    <property type="entry name" value="Glycoside hydrolase family 38, central domain"/>
    <property type="match status" value="1"/>
</dbReference>
<name>A0ABW6YHT7_9ACTN</name>
<dbReference type="RefSeq" id="WP_391936183.1">
    <property type="nucleotide sequence ID" value="NZ_JBIBSM010000013.1"/>
</dbReference>
<keyword evidence="3" id="KW-0378">Hydrolase</keyword>
<keyword evidence="4" id="KW-0326">Glycosidase</keyword>
<dbReference type="Pfam" id="PF01074">
    <property type="entry name" value="Glyco_hydro_38N"/>
    <property type="match status" value="1"/>
</dbReference>
<evidence type="ECO:0000256" key="3">
    <source>
        <dbReference type="ARBA" id="ARBA00022801"/>
    </source>
</evidence>
<dbReference type="Pfam" id="PF22907">
    <property type="entry name" value="Ams1-like_1st"/>
    <property type="match status" value="1"/>
</dbReference>
<evidence type="ECO:0000259" key="5">
    <source>
        <dbReference type="SMART" id="SM00872"/>
    </source>
</evidence>
<dbReference type="InterPro" id="IPR011013">
    <property type="entry name" value="Gal_mutarotase_sf_dom"/>
</dbReference>
<comment type="caution">
    <text evidence="6">The sequence shown here is derived from an EMBL/GenBank/DDBJ whole genome shotgun (WGS) entry which is preliminary data.</text>
</comment>
<dbReference type="InterPro" id="IPR054723">
    <property type="entry name" value="Ams1-like_N"/>
</dbReference>
<dbReference type="Pfam" id="PF09261">
    <property type="entry name" value="Alpha-mann_mid"/>
    <property type="match status" value="1"/>
</dbReference>
<dbReference type="PANTHER" id="PTHR46017:SF1">
    <property type="entry name" value="ALPHA-MANNOSIDASE 2C1"/>
    <property type="match status" value="1"/>
</dbReference>
<evidence type="ECO:0000256" key="4">
    <source>
        <dbReference type="ARBA" id="ARBA00023295"/>
    </source>
</evidence>
<dbReference type="InterPro" id="IPR028995">
    <property type="entry name" value="Glyco_hydro_57/38_cen_sf"/>
</dbReference>
<dbReference type="EMBL" id="JBIBSM010000013">
    <property type="protein sequence ID" value="MFF8279145.1"/>
    <property type="molecule type" value="Genomic_DNA"/>
</dbReference>
<organism evidence="6 7">
    <name type="scientific">Streptomyces lateritius</name>
    <dbReference type="NCBI Taxonomy" id="67313"/>
    <lineage>
        <taxon>Bacteria</taxon>
        <taxon>Bacillati</taxon>
        <taxon>Actinomycetota</taxon>
        <taxon>Actinomycetes</taxon>
        <taxon>Kitasatosporales</taxon>
        <taxon>Streptomycetaceae</taxon>
        <taxon>Streptomyces</taxon>
    </lineage>
</organism>
<gene>
    <name evidence="6" type="ORF">ACF05T_23975</name>
</gene>
<dbReference type="PANTHER" id="PTHR46017">
    <property type="entry name" value="ALPHA-MANNOSIDASE 2C1"/>
    <property type="match status" value="1"/>
</dbReference>
<dbReference type="InterPro" id="IPR041147">
    <property type="entry name" value="GH38_C"/>
</dbReference>
<dbReference type="InterPro" id="IPR015341">
    <property type="entry name" value="Glyco_hydro_38_cen"/>
</dbReference>
<dbReference type="Pfam" id="PF17677">
    <property type="entry name" value="Glyco_hydro38C2"/>
    <property type="match status" value="1"/>
</dbReference>
<evidence type="ECO:0000313" key="7">
    <source>
        <dbReference type="Proteomes" id="UP001603013"/>
    </source>
</evidence>